<keyword evidence="2" id="KW-0812">Transmembrane</keyword>
<dbReference type="PANTHER" id="PTHR35797:SF1">
    <property type="entry name" value="PROTEASE"/>
    <property type="match status" value="1"/>
</dbReference>
<dbReference type="OrthoDB" id="3693644at2"/>
<evidence type="ECO:0000313" key="3">
    <source>
        <dbReference type="EMBL" id="SLM90503.1"/>
    </source>
</evidence>
<feature type="transmembrane region" description="Helical" evidence="2">
    <location>
        <begin position="107"/>
        <end position="131"/>
    </location>
</feature>
<reference evidence="3 4" key="1">
    <citation type="submission" date="2017-02" db="EMBL/GenBank/DDBJ databases">
        <authorList>
            <person name="Peterson S.W."/>
        </authorList>
    </citation>
    <scope>NUCLEOTIDE SEQUENCE [LARGE SCALE GENOMIC DNA]</scope>
    <source>
        <strain evidence="3 4">CIP104813</strain>
    </source>
</reference>
<keyword evidence="4" id="KW-1185">Reference proteome</keyword>
<dbReference type="RefSeq" id="WP_143276274.1">
    <property type="nucleotide sequence ID" value="NZ_FWFG01000048.1"/>
</dbReference>
<evidence type="ECO:0000256" key="1">
    <source>
        <dbReference type="SAM" id="MobiDB-lite"/>
    </source>
</evidence>
<protein>
    <submittedName>
        <fullName evidence="3">Abortive infection protein</fullName>
    </submittedName>
</protein>
<name>A0A1X6WXD1_9MICO</name>
<sequence length="194" mass="20220">MHLAPSAPAPVRRPAPEPVGRPVPDSVAGRGPGPIALMRVLGFAVLAIGASTLLSVPFALGPVPEEALGLAVPLAQLTPLLAVLAVRRRDQRLRDALGLVVRDRRRLLIGLAAALAAFALVPVLRILLGAVTGASLWAPSGSLLAVALAVPVVAVMQSLFAFGEETAWRGWLHESLAPRGFWAAALWTSALWAL</sequence>
<accession>A0A1X6WXD1</accession>
<proteinExistence type="predicted"/>
<feature type="transmembrane region" description="Helical" evidence="2">
    <location>
        <begin position="67"/>
        <end position="86"/>
    </location>
</feature>
<evidence type="ECO:0000256" key="2">
    <source>
        <dbReference type="SAM" id="Phobius"/>
    </source>
</evidence>
<feature type="compositionally biased region" description="Pro residues" evidence="1">
    <location>
        <begin position="7"/>
        <end position="21"/>
    </location>
</feature>
<feature type="transmembrane region" description="Helical" evidence="2">
    <location>
        <begin position="143"/>
        <end position="162"/>
    </location>
</feature>
<dbReference type="EMBL" id="FWFG01000048">
    <property type="protein sequence ID" value="SLM90503.1"/>
    <property type="molecule type" value="Genomic_DNA"/>
</dbReference>
<feature type="transmembrane region" description="Helical" evidence="2">
    <location>
        <begin position="40"/>
        <end position="61"/>
    </location>
</feature>
<keyword evidence="2" id="KW-0472">Membrane</keyword>
<keyword evidence="2" id="KW-1133">Transmembrane helix</keyword>
<dbReference type="AlphaFoldDB" id="A0A1X6WXD1"/>
<dbReference type="Proteomes" id="UP000195981">
    <property type="component" value="Unassembled WGS sequence"/>
</dbReference>
<dbReference type="InterPro" id="IPR042150">
    <property type="entry name" value="MmRce1-like"/>
</dbReference>
<feature type="region of interest" description="Disordered" evidence="1">
    <location>
        <begin position="1"/>
        <end position="26"/>
    </location>
</feature>
<organism evidence="3 4">
    <name type="scientific">Brachybacterium nesterenkovii</name>
    <dbReference type="NCBI Taxonomy" id="47847"/>
    <lineage>
        <taxon>Bacteria</taxon>
        <taxon>Bacillati</taxon>
        <taxon>Actinomycetota</taxon>
        <taxon>Actinomycetes</taxon>
        <taxon>Micrococcales</taxon>
        <taxon>Dermabacteraceae</taxon>
        <taxon>Brachybacterium</taxon>
    </lineage>
</organism>
<dbReference type="PANTHER" id="PTHR35797">
    <property type="entry name" value="PROTEASE-RELATED"/>
    <property type="match status" value="1"/>
</dbReference>
<evidence type="ECO:0000313" key="4">
    <source>
        <dbReference type="Proteomes" id="UP000195981"/>
    </source>
</evidence>
<gene>
    <name evidence="3" type="ORF">FM110_05040</name>
</gene>